<dbReference type="InterPro" id="IPR001034">
    <property type="entry name" value="DeoR_HTH"/>
</dbReference>
<feature type="domain" description="HTH deoR-type" evidence="4">
    <location>
        <begin position="4"/>
        <end position="69"/>
    </location>
</feature>
<dbReference type="Pfam" id="PF13280">
    <property type="entry name" value="WYL"/>
    <property type="match status" value="1"/>
</dbReference>
<dbReference type="InterPro" id="IPR026881">
    <property type="entry name" value="WYL_dom"/>
</dbReference>
<dbReference type="Pfam" id="PF08279">
    <property type="entry name" value="HTH_11"/>
    <property type="match status" value="1"/>
</dbReference>
<evidence type="ECO:0000256" key="2">
    <source>
        <dbReference type="ARBA" id="ARBA00023125"/>
    </source>
</evidence>
<keyword evidence="6" id="KW-1185">Reference proteome</keyword>
<reference evidence="6" key="1">
    <citation type="journal article" date="2019" name="Int. J. Syst. Evol. Microbiol.">
        <title>The Global Catalogue of Microorganisms (GCM) 10K type strain sequencing project: providing services to taxonomists for standard genome sequencing and annotation.</title>
        <authorList>
            <consortium name="The Broad Institute Genomics Platform"/>
            <consortium name="The Broad Institute Genome Sequencing Center for Infectious Disease"/>
            <person name="Wu L."/>
            <person name="Ma J."/>
        </authorList>
    </citation>
    <scope>NUCLEOTIDE SEQUENCE [LARGE SCALE GENOMIC DNA]</scope>
    <source>
        <strain evidence="6">JCM 16001</strain>
    </source>
</reference>
<name>A0ABP4TW62_9ACTN</name>
<evidence type="ECO:0000256" key="3">
    <source>
        <dbReference type="ARBA" id="ARBA00023163"/>
    </source>
</evidence>
<keyword evidence="3" id="KW-0804">Transcription</keyword>
<dbReference type="Proteomes" id="UP001499851">
    <property type="component" value="Unassembled WGS sequence"/>
</dbReference>
<evidence type="ECO:0000259" key="4">
    <source>
        <dbReference type="PROSITE" id="PS51000"/>
    </source>
</evidence>
<dbReference type="SUPFAM" id="SSF46785">
    <property type="entry name" value="Winged helix' DNA-binding domain"/>
    <property type="match status" value="1"/>
</dbReference>
<comment type="caution">
    <text evidence="5">The sequence shown here is derived from an EMBL/GenBank/DDBJ whole genome shotgun (WGS) entry which is preliminary data.</text>
</comment>
<accession>A0ABP4TW62</accession>
<dbReference type="PANTHER" id="PTHR34580:SF3">
    <property type="entry name" value="PROTEIN PAFB"/>
    <property type="match status" value="1"/>
</dbReference>
<dbReference type="InterPro" id="IPR051534">
    <property type="entry name" value="CBASS_pafABC_assoc_protein"/>
</dbReference>
<evidence type="ECO:0000313" key="6">
    <source>
        <dbReference type="Proteomes" id="UP001499851"/>
    </source>
</evidence>
<dbReference type="PANTHER" id="PTHR34580">
    <property type="match status" value="1"/>
</dbReference>
<dbReference type="InterPro" id="IPR028349">
    <property type="entry name" value="PafC-like"/>
</dbReference>
<dbReference type="InterPro" id="IPR018356">
    <property type="entry name" value="Tscrpt_reg_HTH_DeoR_CS"/>
</dbReference>
<proteinExistence type="predicted"/>
<dbReference type="InterPro" id="IPR013196">
    <property type="entry name" value="HTH_11"/>
</dbReference>
<keyword evidence="1" id="KW-0805">Transcription regulation</keyword>
<evidence type="ECO:0000313" key="5">
    <source>
        <dbReference type="EMBL" id="GAA1694942.1"/>
    </source>
</evidence>
<dbReference type="PROSITE" id="PS00894">
    <property type="entry name" value="HTH_DEOR_1"/>
    <property type="match status" value="1"/>
</dbReference>
<dbReference type="EMBL" id="BAAAQF010000034">
    <property type="protein sequence ID" value="GAA1694942.1"/>
    <property type="molecule type" value="Genomic_DNA"/>
</dbReference>
<sequence length="331" mass="36102">MSDVTRRMLSLLATLQTGRSFAGGDLAARIGVSPRTLRRDVDRLREYGYPVETRPGPGGHYRLTAGAAMPPLMLEDDEAVAILLGLAALASTGSAVEGSVDEAATRAYGKVEQYLPKRLRHRIARLRASLDTGEVGAPSTSAGYLGELADAIANRQIVAFDYRRANGAASSRWVEPHRQVHHLQRWYLLAWDLGKGDWRVFRTDRIDALRLSTNRFESRSAPPALDYLVTGIRRNREVVAFTVEEAAGPVAEAFRHDTAEVTALDGGRTRVVLHQESWEWPLAALASLDAGFTIEAPESFMDGYRGFAERLRAAAARSGAGPARRAGPGEP</sequence>
<dbReference type="InterPro" id="IPR036388">
    <property type="entry name" value="WH-like_DNA-bd_sf"/>
</dbReference>
<dbReference type="Gene3D" id="1.10.10.10">
    <property type="entry name" value="Winged helix-like DNA-binding domain superfamily/Winged helix DNA-binding domain"/>
    <property type="match status" value="1"/>
</dbReference>
<gene>
    <name evidence="5" type="ORF">GCM10009830_48460</name>
</gene>
<protein>
    <submittedName>
        <fullName evidence="5">YafY family protein</fullName>
    </submittedName>
</protein>
<dbReference type="PROSITE" id="PS52050">
    <property type="entry name" value="WYL"/>
    <property type="match status" value="1"/>
</dbReference>
<dbReference type="RefSeq" id="WP_344492502.1">
    <property type="nucleotide sequence ID" value="NZ_BAAAQF010000034.1"/>
</dbReference>
<dbReference type="PROSITE" id="PS51000">
    <property type="entry name" value="HTH_DEOR_2"/>
    <property type="match status" value="1"/>
</dbReference>
<dbReference type="PIRSF" id="PIRSF016838">
    <property type="entry name" value="PafC"/>
    <property type="match status" value="1"/>
</dbReference>
<dbReference type="InterPro" id="IPR036390">
    <property type="entry name" value="WH_DNA-bd_sf"/>
</dbReference>
<evidence type="ECO:0000256" key="1">
    <source>
        <dbReference type="ARBA" id="ARBA00023015"/>
    </source>
</evidence>
<organism evidence="5 6">
    <name type="scientific">Glycomyces endophyticus</name>
    <dbReference type="NCBI Taxonomy" id="480996"/>
    <lineage>
        <taxon>Bacteria</taxon>
        <taxon>Bacillati</taxon>
        <taxon>Actinomycetota</taxon>
        <taxon>Actinomycetes</taxon>
        <taxon>Glycomycetales</taxon>
        <taxon>Glycomycetaceae</taxon>
        <taxon>Glycomyces</taxon>
    </lineage>
</organism>
<keyword evidence="2" id="KW-0238">DNA-binding</keyword>